<feature type="region of interest" description="Disordered" evidence="1">
    <location>
        <begin position="145"/>
        <end position="181"/>
    </location>
</feature>
<gene>
    <name evidence="2" type="ORF">E6O75_ATG04679</name>
</gene>
<dbReference type="Proteomes" id="UP000298493">
    <property type="component" value="Unassembled WGS sequence"/>
</dbReference>
<evidence type="ECO:0000313" key="3">
    <source>
        <dbReference type="Proteomes" id="UP000298493"/>
    </source>
</evidence>
<dbReference type="AlphaFoldDB" id="A0A4Z1P409"/>
<evidence type="ECO:0000256" key="1">
    <source>
        <dbReference type="SAM" id="MobiDB-lite"/>
    </source>
</evidence>
<accession>A0A4Z1P409</accession>
<comment type="caution">
    <text evidence="2">The sequence shown here is derived from an EMBL/GenBank/DDBJ whole genome shotgun (WGS) entry which is preliminary data.</text>
</comment>
<keyword evidence="3" id="KW-1185">Reference proteome</keyword>
<organism evidence="2 3">
    <name type="scientific">Venturia nashicola</name>
    <dbReference type="NCBI Taxonomy" id="86259"/>
    <lineage>
        <taxon>Eukaryota</taxon>
        <taxon>Fungi</taxon>
        <taxon>Dikarya</taxon>
        <taxon>Ascomycota</taxon>
        <taxon>Pezizomycotina</taxon>
        <taxon>Dothideomycetes</taxon>
        <taxon>Pleosporomycetidae</taxon>
        <taxon>Venturiales</taxon>
        <taxon>Venturiaceae</taxon>
        <taxon>Venturia</taxon>
    </lineage>
</organism>
<reference evidence="2 3" key="1">
    <citation type="submission" date="2019-04" db="EMBL/GenBank/DDBJ databases">
        <title>High contiguity whole genome sequence and gene annotation resource for two Venturia nashicola isolates.</title>
        <authorList>
            <person name="Prokchorchik M."/>
            <person name="Won K."/>
            <person name="Lee Y."/>
            <person name="Choi E.D."/>
            <person name="Segonzac C."/>
            <person name="Sohn K.H."/>
        </authorList>
    </citation>
    <scope>NUCLEOTIDE SEQUENCE [LARGE SCALE GENOMIC DNA]</scope>
    <source>
        <strain evidence="2 3">PRI2</strain>
    </source>
</reference>
<sequence length="181" mass="20423">MLPPPMDSQSMRLTSLRNREYVSSTATAARQDEPSDIINEQSGQGEGFLKAHEIPERSGFECYIRQTRGRGHCDTPLPNARIIVGFREGPCQACDATRQMALQEQTRILQEEHEAREKREQEALKSMTVDPSLWPQEYGTITDFEQGNAQGWAAQSLMPGEKTPEREEEQGAEEQNTQEAV</sequence>
<name>A0A4Z1P409_9PEZI</name>
<protein>
    <submittedName>
        <fullName evidence="2">Uncharacterized protein</fullName>
    </submittedName>
</protein>
<proteinExistence type="predicted"/>
<dbReference type="EMBL" id="SNSC02000009">
    <property type="protein sequence ID" value="TID21284.1"/>
    <property type="molecule type" value="Genomic_DNA"/>
</dbReference>
<evidence type="ECO:0000313" key="2">
    <source>
        <dbReference type="EMBL" id="TID21284.1"/>
    </source>
</evidence>